<dbReference type="GeneID" id="47724612"/>
<evidence type="ECO:0008006" key="4">
    <source>
        <dbReference type="Google" id="ProtNLM"/>
    </source>
</evidence>
<keyword evidence="3" id="KW-1185">Reference proteome</keyword>
<name>A0A2H1EDQ0_9FLAO</name>
<keyword evidence="1" id="KW-0732">Signal</keyword>
<protein>
    <recommendedName>
        <fullName evidence="4">DUF3221 domain-containing protein</fullName>
    </recommendedName>
</protein>
<evidence type="ECO:0000313" key="3">
    <source>
        <dbReference type="Proteomes" id="UP000231564"/>
    </source>
</evidence>
<feature type="chain" id="PRO_5013924060" description="DUF3221 domain-containing protein" evidence="1">
    <location>
        <begin position="25"/>
        <end position="112"/>
    </location>
</feature>
<feature type="signal peptide" evidence="1">
    <location>
        <begin position="1"/>
        <end position="24"/>
    </location>
</feature>
<sequence>MNKKNSFSFILLVLALLLTANSYTQEKENQVTATYIGIDEMLKTFIFFSEERRKLSFFNVEDSVEIDLENEKNANKKYLVTWVMKTVHFYDSNGDLANSENARVITGLKEVP</sequence>
<reference evidence="2 3" key="1">
    <citation type="submission" date="2016-11" db="EMBL/GenBank/DDBJ databases">
        <authorList>
            <person name="Jaros S."/>
            <person name="Januszkiewicz K."/>
            <person name="Wedrychowicz H."/>
        </authorList>
    </citation>
    <scope>NUCLEOTIDE SEQUENCE [LARGE SCALE GENOMIC DNA]</scope>
    <source>
        <strain evidence="2">NCIMB 2154T</strain>
    </source>
</reference>
<dbReference type="AlphaFoldDB" id="A0A2H1EDQ0"/>
<evidence type="ECO:0000313" key="2">
    <source>
        <dbReference type="EMBL" id="SFZ85354.1"/>
    </source>
</evidence>
<gene>
    <name evidence="2" type="ORF">MARIT_3171</name>
</gene>
<dbReference type="RefSeq" id="WP_024741731.1">
    <property type="nucleotide sequence ID" value="NZ_BAUG01000035.1"/>
</dbReference>
<dbReference type="Proteomes" id="UP000231564">
    <property type="component" value="Chromosome MARIT"/>
</dbReference>
<accession>A0A2H1EDQ0</accession>
<proteinExistence type="predicted"/>
<dbReference type="EMBL" id="LT634361">
    <property type="protein sequence ID" value="SFZ85354.1"/>
    <property type="molecule type" value="Genomic_DNA"/>
</dbReference>
<organism evidence="2 3">
    <name type="scientific">Tenacibaculum maritimum NCIMB 2154</name>
    <dbReference type="NCBI Taxonomy" id="1349785"/>
    <lineage>
        <taxon>Bacteria</taxon>
        <taxon>Pseudomonadati</taxon>
        <taxon>Bacteroidota</taxon>
        <taxon>Flavobacteriia</taxon>
        <taxon>Flavobacteriales</taxon>
        <taxon>Flavobacteriaceae</taxon>
        <taxon>Tenacibaculum</taxon>
    </lineage>
</organism>
<dbReference type="KEGG" id="tmar:MARIT_3171"/>
<evidence type="ECO:0000256" key="1">
    <source>
        <dbReference type="SAM" id="SignalP"/>
    </source>
</evidence>